<dbReference type="InterPro" id="IPR002575">
    <property type="entry name" value="Aminoglycoside_PTrfase"/>
</dbReference>
<dbReference type="Pfam" id="PF01636">
    <property type="entry name" value="APH"/>
    <property type="match status" value="1"/>
</dbReference>
<sequence length="894" mass="100504">MSYRSTAKRKIPNISKNEFERTRAWDPKMLNANDPEPNATDTSLSNVTRTAIITADFSGLAFGDDRGGTLPALLKIKNTCMLERLLSQLKSSGFTQIYIITGYEKERLAYLADVPGLTLSYNPAYRDGNSRAVRSIIRELEHAGKRFSVLLLNAGLYLSEAVSKNLNIILAQAEIVFAANPSTAGIPLIFFSDKAGADGSLLKALHLVDNDDIFAALLAERTLKHQARVLVFSEQDAFNVETSNDYLNLLSQFDSTQKDALAWAATALKAEPSDLLWEEPVKRGMTNRTLAFRFKNERYLLRVPGAGTSELLNRHQEADVYRAIAAWPHAEKVLAFDPLTGRKISKFITGSHTCRPYNLADLKLSLHTLRDLHQAALTVPHRFDLAEKINFYTELCQGEPSPFQDHAAVRQSIDRILVWLNSLPRHETLCHIDFNPDNTLIAGKQCTLIDWEYAAMQDPLCDLAMFAVYAGYSREALDRFIDLYFALDGITPEPFERLKVYAYVAVAGFLWDIWCQYKSQQGVEFGEYWQNQFLYAKHYSALVLQTLPQLELTRTENAVILAAGMSSRFVPHSLLKPKGLWEVNGEVLIERQIRQLREAGVKDITVVTGYKAEQFAYLKEKFAIKIVFNPFFATKNNIYSLLPVAEKLGNTYICSADNYFTANPFRLYDQKPYYAVNRARGETAEWCVYTDADGLINKVKIGGRNAFYMIGQVRLDRGAAAALCEVLRTAAKDPASDNLLWEAVYAANTAKIPLYPKLYRQGLIYEFDTVGEVSKFDPDFLVKQPSEILAAVEASYGIAPAEWNKFVSVDLQSLPESLRHRITAASTTAAASPTAAASVLRLWRKRRCFLLLLDKNNQLLSLLDAAGRPLPTKQPRPTKFEQKSSPRINLQEDL</sequence>
<feature type="domain" description="MobA-like NTP transferase" evidence="5">
    <location>
        <begin position="558"/>
        <end position="657"/>
    </location>
</feature>
<dbReference type="PANTHER" id="PTHR43584:SF5">
    <property type="entry name" value="PROTEIN LICC"/>
    <property type="match status" value="1"/>
</dbReference>
<dbReference type="InterPro" id="IPR050065">
    <property type="entry name" value="GlmU-like"/>
</dbReference>
<dbReference type="Gene3D" id="3.90.1200.10">
    <property type="match status" value="1"/>
</dbReference>
<dbReference type="SUPFAM" id="SSF53448">
    <property type="entry name" value="Nucleotide-diphospho-sugar transferases"/>
    <property type="match status" value="2"/>
</dbReference>
<gene>
    <name evidence="6" type="ORF">B7R76_05685</name>
</gene>
<evidence type="ECO:0000256" key="3">
    <source>
        <dbReference type="SAM" id="MobiDB-lite"/>
    </source>
</evidence>
<evidence type="ECO:0000259" key="4">
    <source>
        <dbReference type="Pfam" id="PF01636"/>
    </source>
</evidence>
<dbReference type="Gene3D" id="3.90.550.10">
    <property type="entry name" value="Spore Coat Polysaccharide Biosynthesis Protein SpsA, Chain A"/>
    <property type="match status" value="2"/>
</dbReference>
<dbReference type="Gene3D" id="3.30.200.20">
    <property type="entry name" value="Phosphorylase Kinase, domain 1"/>
    <property type="match status" value="1"/>
</dbReference>
<dbReference type="InterPro" id="IPR029044">
    <property type="entry name" value="Nucleotide-diphossugar_trans"/>
</dbReference>
<dbReference type="InterPro" id="IPR025877">
    <property type="entry name" value="MobA-like_NTP_Trfase"/>
</dbReference>
<feature type="region of interest" description="Disordered" evidence="3">
    <location>
        <begin position="867"/>
        <end position="894"/>
    </location>
</feature>
<keyword evidence="1" id="KW-0808">Transferase</keyword>
<evidence type="ECO:0000313" key="7">
    <source>
        <dbReference type="Proteomes" id="UP000236394"/>
    </source>
</evidence>
<dbReference type="AlphaFoldDB" id="A0A2J8B0N8"/>
<organism evidence="6 7">
    <name type="scientific">Mageeibacillus indolicus</name>
    <dbReference type="NCBI Taxonomy" id="884684"/>
    <lineage>
        <taxon>Bacteria</taxon>
        <taxon>Bacillati</taxon>
        <taxon>Bacillota</taxon>
        <taxon>Clostridia</taxon>
        <taxon>Eubacteriales</taxon>
        <taxon>Oscillospiraceae</taxon>
        <taxon>Mageeibacillus</taxon>
    </lineage>
</organism>
<evidence type="ECO:0000259" key="5">
    <source>
        <dbReference type="Pfam" id="PF12804"/>
    </source>
</evidence>
<keyword evidence="2" id="KW-0548">Nucleotidyltransferase</keyword>
<evidence type="ECO:0000256" key="1">
    <source>
        <dbReference type="ARBA" id="ARBA00022679"/>
    </source>
</evidence>
<dbReference type="EMBL" id="NBZD01000003">
    <property type="protein sequence ID" value="PNH18334.1"/>
    <property type="molecule type" value="Genomic_DNA"/>
</dbReference>
<accession>A0A2J8B0N8</accession>
<dbReference type="InterPro" id="IPR011009">
    <property type="entry name" value="Kinase-like_dom_sf"/>
</dbReference>
<dbReference type="Proteomes" id="UP000236394">
    <property type="component" value="Unassembled WGS sequence"/>
</dbReference>
<dbReference type="Pfam" id="PF12804">
    <property type="entry name" value="NTP_transf_3"/>
    <property type="match status" value="1"/>
</dbReference>
<dbReference type="CDD" id="cd02523">
    <property type="entry name" value="PC_cytidylyltransferase"/>
    <property type="match status" value="1"/>
</dbReference>
<evidence type="ECO:0008006" key="8">
    <source>
        <dbReference type="Google" id="ProtNLM"/>
    </source>
</evidence>
<evidence type="ECO:0000313" key="6">
    <source>
        <dbReference type="EMBL" id="PNH18334.1"/>
    </source>
</evidence>
<comment type="caution">
    <text evidence="6">The sequence shown here is derived from an EMBL/GenBank/DDBJ whole genome shotgun (WGS) entry which is preliminary data.</text>
</comment>
<evidence type="ECO:0000256" key="2">
    <source>
        <dbReference type="ARBA" id="ARBA00022695"/>
    </source>
</evidence>
<dbReference type="CDD" id="cd05151">
    <property type="entry name" value="ChoK-like"/>
    <property type="match status" value="1"/>
</dbReference>
<proteinExistence type="predicted"/>
<dbReference type="PANTHER" id="PTHR43584">
    <property type="entry name" value="NUCLEOTIDYL TRANSFERASE"/>
    <property type="match status" value="1"/>
</dbReference>
<reference evidence="7" key="1">
    <citation type="submission" date="2017-04" db="EMBL/GenBank/DDBJ databases">
        <authorList>
            <person name="Bumgarner R.E."/>
            <person name="Fredricks D.N."/>
            <person name="Srinivasan S."/>
        </authorList>
    </citation>
    <scope>NUCLEOTIDE SEQUENCE [LARGE SCALE GENOMIC DNA]</scope>
    <source>
        <strain evidence="7">KA00405</strain>
    </source>
</reference>
<feature type="domain" description="Aminoglycoside phosphotransferase" evidence="4">
    <location>
        <begin position="279"/>
        <end position="490"/>
    </location>
</feature>
<dbReference type="RefSeq" id="WP_102892582.1">
    <property type="nucleotide sequence ID" value="NZ_NBZD01000003.1"/>
</dbReference>
<dbReference type="GO" id="GO:0016779">
    <property type="term" value="F:nucleotidyltransferase activity"/>
    <property type="evidence" value="ECO:0007669"/>
    <property type="project" value="UniProtKB-KW"/>
</dbReference>
<dbReference type="SUPFAM" id="SSF56112">
    <property type="entry name" value="Protein kinase-like (PK-like)"/>
    <property type="match status" value="1"/>
</dbReference>
<name>A0A2J8B0N8_9FIRM</name>
<protein>
    <recommendedName>
        <fullName evidence="8">Phosphotransferase enzyme family</fullName>
    </recommendedName>
</protein>